<dbReference type="AlphaFoldDB" id="A0A1I2EVX5"/>
<evidence type="ECO:0000256" key="1">
    <source>
        <dbReference type="SAM" id="MobiDB-lite"/>
    </source>
</evidence>
<evidence type="ECO:0000313" key="3">
    <source>
        <dbReference type="Proteomes" id="UP000198598"/>
    </source>
</evidence>
<dbReference type="Proteomes" id="UP000198598">
    <property type="component" value="Unassembled WGS sequence"/>
</dbReference>
<keyword evidence="3" id="KW-1185">Reference proteome</keyword>
<accession>A0A1I2EVX5</accession>
<proteinExistence type="predicted"/>
<name>A0A1I2EVX5_9BACT</name>
<feature type="compositionally biased region" description="Polar residues" evidence="1">
    <location>
        <begin position="1"/>
        <end position="23"/>
    </location>
</feature>
<gene>
    <name evidence="2" type="ORF">SAMN05216167_12365</name>
</gene>
<feature type="region of interest" description="Disordered" evidence="1">
    <location>
        <begin position="1"/>
        <end position="41"/>
    </location>
</feature>
<protein>
    <submittedName>
        <fullName evidence="2">Uncharacterized protein</fullName>
    </submittedName>
</protein>
<evidence type="ECO:0000313" key="2">
    <source>
        <dbReference type="EMBL" id="SFE96767.1"/>
    </source>
</evidence>
<sequence length="158" mass="17879">MPNLIASESNKSTFTKGSATTTSRRPRPAVQEGVEPGRLSDSCLDDETYDTFVSDTVNDKLIRWKSDQRVDSFQTTSRTNGHPVTPYFLALSWSIPRKMKAANDSYLSSELTSKINTIMVPMIKTARSSLGDLLMNDFFWVYTSTPVLCSVYWSIRRF</sequence>
<organism evidence="2 3">
    <name type="scientific">Spirosoma endophyticum</name>
    <dbReference type="NCBI Taxonomy" id="662367"/>
    <lineage>
        <taxon>Bacteria</taxon>
        <taxon>Pseudomonadati</taxon>
        <taxon>Bacteroidota</taxon>
        <taxon>Cytophagia</taxon>
        <taxon>Cytophagales</taxon>
        <taxon>Cytophagaceae</taxon>
        <taxon>Spirosoma</taxon>
    </lineage>
</organism>
<reference evidence="2 3" key="1">
    <citation type="submission" date="2016-10" db="EMBL/GenBank/DDBJ databases">
        <authorList>
            <person name="de Groot N.N."/>
        </authorList>
    </citation>
    <scope>NUCLEOTIDE SEQUENCE [LARGE SCALE GENOMIC DNA]</scope>
    <source>
        <strain evidence="2 3">DSM 26130</strain>
    </source>
</reference>
<dbReference type="EMBL" id="FOLQ01000023">
    <property type="protein sequence ID" value="SFE96767.1"/>
    <property type="molecule type" value="Genomic_DNA"/>
</dbReference>